<proteinExistence type="predicted"/>
<evidence type="ECO:0000313" key="1">
    <source>
        <dbReference type="EMBL" id="GGR81470.1"/>
    </source>
</evidence>
<dbReference type="Proteomes" id="UP000644548">
    <property type="component" value="Unassembled WGS sequence"/>
</dbReference>
<protein>
    <recommendedName>
        <fullName evidence="3">Lipoprotein</fullName>
    </recommendedName>
</protein>
<reference evidence="2" key="1">
    <citation type="journal article" date="2019" name="Int. J. Syst. Evol. Microbiol.">
        <title>The Global Catalogue of Microorganisms (GCM) 10K type strain sequencing project: providing services to taxonomists for standard genome sequencing and annotation.</title>
        <authorList>
            <consortium name="The Broad Institute Genomics Platform"/>
            <consortium name="The Broad Institute Genome Sequencing Center for Infectious Disease"/>
            <person name="Wu L."/>
            <person name="Ma J."/>
        </authorList>
    </citation>
    <scope>NUCLEOTIDE SEQUENCE [LARGE SCALE GENOMIC DNA]</scope>
    <source>
        <strain evidence="2">JCM 31405</strain>
    </source>
</reference>
<keyword evidence="2" id="KW-1185">Reference proteome</keyword>
<name>A0ABQ2S344_9DEIO</name>
<dbReference type="EMBL" id="BMQN01000001">
    <property type="protein sequence ID" value="GGR81470.1"/>
    <property type="molecule type" value="Genomic_DNA"/>
</dbReference>
<evidence type="ECO:0008006" key="3">
    <source>
        <dbReference type="Google" id="ProtNLM"/>
    </source>
</evidence>
<evidence type="ECO:0000313" key="2">
    <source>
        <dbReference type="Proteomes" id="UP000644548"/>
    </source>
</evidence>
<organism evidence="1 2">
    <name type="scientific">Deinococcus sedimenti</name>
    <dbReference type="NCBI Taxonomy" id="1867090"/>
    <lineage>
        <taxon>Bacteria</taxon>
        <taxon>Thermotogati</taxon>
        <taxon>Deinococcota</taxon>
        <taxon>Deinococci</taxon>
        <taxon>Deinococcales</taxon>
        <taxon>Deinococcaceae</taxon>
        <taxon>Deinococcus</taxon>
    </lineage>
</organism>
<accession>A0ABQ2S344</accession>
<comment type="caution">
    <text evidence="1">The sequence shown here is derived from an EMBL/GenBank/DDBJ whole genome shotgun (WGS) entry which is preliminary data.</text>
</comment>
<sequence>MTVRSLSTAARFPAGSLPLRQTSPMTRTLILPVLAALSLSACGSVGTPEMGRATLHAQEDCPSCGIMPVTVDPQEFWAWSDTLSAPQVWAYGAARVNGGVREVLVNPVSQPVALEPAAARMTGGVWFDRPLACLNTADGDLTMERWGRPTLRTTEAVAAAALTGRGAAERTCLDQFGPGWAPLTDSQPNLIDSELVWAAGRWVVDTRKAQAGVEW</sequence>
<gene>
    <name evidence="1" type="ORF">GCM10008960_05510</name>
</gene>